<keyword evidence="4" id="KW-1185">Reference proteome</keyword>
<feature type="compositionally biased region" description="Low complexity" evidence="2">
    <location>
        <begin position="160"/>
        <end position="175"/>
    </location>
</feature>
<feature type="region of interest" description="Disordered" evidence="2">
    <location>
        <begin position="1"/>
        <end position="29"/>
    </location>
</feature>
<evidence type="ECO:0000256" key="1">
    <source>
        <dbReference type="ARBA" id="ARBA00023054"/>
    </source>
</evidence>
<sequence length="175" mass="20821">MQAEQAKPKPLARSKLTAHGPRKFMGEQKSYQIGDVLNFSDTNQDQWENSSFESKQSYHQRSSTNPREQYYMKENEYSELTELRMRTAQMEKTLRWWSECTSNWREKWSKVKIERNKAREEVKRIKVAYENAEKELNVLRQQKVLLINENTNLKQEVSDRSSQSNSDESVVKSFT</sequence>
<dbReference type="HOGENOM" id="CLU_1535918_0_0_1"/>
<feature type="region of interest" description="Disordered" evidence="2">
    <location>
        <begin position="151"/>
        <end position="175"/>
    </location>
</feature>
<organism evidence="3 4">
    <name type="scientific">Ciona savignyi</name>
    <name type="common">Pacific transparent sea squirt</name>
    <dbReference type="NCBI Taxonomy" id="51511"/>
    <lineage>
        <taxon>Eukaryota</taxon>
        <taxon>Metazoa</taxon>
        <taxon>Chordata</taxon>
        <taxon>Tunicata</taxon>
        <taxon>Ascidiacea</taxon>
        <taxon>Phlebobranchia</taxon>
        <taxon>Cionidae</taxon>
        <taxon>Ciona</taxon>
    </lineage>
</organism>
<dbReference type="Proteomes" id="UP000007875">
    <property type="component" value="Unassembled WGS sequence"/>
</dbReference>
<dbReference type="Ensembl" id="ENSCSAVT00000018984.1">
    <property type="protein sequence ID" value="ENSCSAVP00000018779.1"/>
    <property type="gene ID" value="ENSCSAVG00000011032.1"/>
</dbReference>
<dbReference type="AlphaFoldDB" id="H2ZMG3"/>
<dbReference type="InParanoid" id="H2ZMG3"/>
<keyword evidence="1" id="KW-0175">Coiled coil</keyword>
<evidence type="ECO:0000256" key="2">
    <source>
        <dbReference type="SAM" id="MobiDB-lite"/>
    </source>
</evidence>
<dbReference type="eggNOG" id="ENOG502QSJ6">
    <property type="taxonomic scope" value="Eukaryota"/>
</dbReference>
<evidence type="ECO:0008006" key="5">
    <source>
        <dbReference type="Google" id="ProtNLM"/>
    </source>
</evidence>
<accession>H2ZMG3</accession>
<dbReference type="PANTHER" id="PTHR46292:SF1">
    <property type="entry name" value="COILED-COIL DOMAIN-CONTAINING PROTEIN 102A"/>
    <property type="match status" value="1"/>
</dbReference>
<dbReference type="GeneTree" id="ENSGT01050000247932"/>
<evidence type="ECO:0000313" key="3">
    <source>
        <dbReference type="Ensembl" id="ENSCSAVP00000018779.1"/>
    </source>
</evidence>
<evidence type="ECO:0000313" key="4">
    <source>
        <dbReference type="Proteomes" id="UP000007875"/>
    </source>
</evidence>
<dbReference type="PANTHER" id="PTHR46292">
    <property type="entry name" value="COILED-COIL DOMAIN-CONTAINING PROTEIN 102A"/>
    <property type="match status" value="1"/>
</dbReference>
<reference evidence="3" key="3">
    <citation type="submission" date="2025-09" db="UniProtKB">
        <authorList>
            <consortium name="Ensembl"/>
        </authorList>
    </citation>
    <scope>IDENTIFICATION</scope>
</reference>
<name>H2ZMG3_CIOSA</name>
<feature type="region of interest" description="Disordered" evidence="2">
    <location>
        <begin position="47"/>
        <end position="68"/>
    </location>
</feature>
<reference evidence="4" key="1">
    <citation type="submission" date="2003-08" db="EMBL/GenBank/DDBJ databases">
        <authorList>
            <person name="Birren B."/>
            <person name="Nusbaum C."/>
            <person name="Abebe A."/>
            <person name="Abouelleil A."/>
            <person name="Adekoya E."/>
            <person name="Ait-zahra M."/>
            <person name="Allen N."/>
            <person name="Allen T."/>
            <person name="An P."/>
            <person name="Anderson M."/>
            <person name="Anderson S."/>
            <person name="Arachchi H."/>
            <person name="Armbruster J."/>
            <person name="Bachantsang P."/>
            <person name="Baldwin J."/>
            <person name="Barry A."/>
            <person name="Bayul T."/>
            <person name="Blitshsteyn B."/>
            <person name="Bloom T."/>
            <person name="Blye J."/>
            <person name="Boguslavskiy L."/>
            <person name="Borowsky M."/>
            <person name="Boukhgalter B."/>
            <person name="Brunache A."/>
            <person name="Butler J."/>
            <person name="Calixte N."/>
            <person name="Calvo S."/>
            <person name="Camarata J."/>
            <person name="Campo K."/>
            <person name="Chang J."/>
            <person name="Cheshatsang Y."/>
            <person name="Citroen M."/>
            <person name="Collymore A."/>
            <person name="Considine T."/>
            <person name="Cook A."/>
            <person name="Cooke P."/>
            <person name="Corum B."/>
            <person name="Cuomo C."/>
            <person name="David R."/>
            <person name="Dawoe T."/>
            <person name="Degray S."/>
            <person name="Dodge S."/>
            <person name="Dooley K."/>
            <person name="Dorje P."/>
            <person name="Dorjee K."/>
            <person name="Dorris L."/>
            <person name="Duffey N."/>
            <person name="Dupes A."/>
            <person name="Elkins T."/>
            <person name="Engels R."/>
            <person name="Erickson J."/>
            <person name="Farina A."/>
            <person name="Faro S."/>
            <person name="Ferreira P."/>
            <person name="Fischer H."/>
            <person name="Fitzgerald M."/>
            <person name="Foley K."/>
            <person name="Gage D."/>
            <person name="Galagan J."/>
            <person name="Gearin G."/>
            <person name="Gnerre S."/>
            <person name="Gnirke A."/>
            <person name="Goyette A."/>
            <person name="Graham J."/>
            <person name="Grandbois E."/>
            <person name="Gyaltsen K."/>
            <person name="Hafez N."/>
            <person name="Hagopian D."/>
            <person name="Hagos B."/>
            <person name="Hall J."/>
            <person name="Hatcher B."/>
            <person name="Heller A."/>
            <person name="Higgins H."/>
            <person name="Honan T."/>
            <person name="Horn A."/>
            <person name="Houde N."/>
            <person name="Hughes L."/>
            <person name="Hulme W."/>
            <person name="Husby E."/>
            <person name="Iliev I."/>
            <person name="Jaffe D."/>
            <person name="Jones C."/>
            <person name="Kamal M."/>
            <person name="Kamat A."/>
            <person name="Kamvysselis M."/>
            <person name="Karlsson E."/>
            <person name="Kells C."/>
            <person name="Kieu A."/>
            <person name="Kisner P."/>
            <person name="Kodira C."/>
            <person name="Kulbokas E."/>
            <person name="Labutti K."/>
            <person name="Lama D."/>
            <person name="Landers T."/>
            <person name="Leger J."/>
            <person name="Levine S."/>
            <person name="Lewis D."/>
            <person name="Lewis T."/>
            <person name="Lindblad-toh K."/>
            <person name="Liu X."/>
            <person name="Lokyitsang T."/>
            <person name="Lokyitsang Y."/>
            <person name="Lucien O."/>
            <person name="Lui A."/>
            <person name="Ma L.J."/>
            <person name="Mabbitt R."/>
            <person name="Macdonald J."/>
            <person name="Maclean C."/>
            <person name="Major J."/>
            <person name="Manning J."/>
            <person name="Marabella R."/>
            <person name="Maru K."/>
            <person name="Matthews C."/>
            <person name="Mauceli E."/>
            <person name="Mccarthy M."/>
            <person name="Mcdonough S."/>
            <person name="Mcghee T."/>
            <person name="Meldrim J."/>
            <person name="Meneus L."/>
            <person name="Mesirov J."/>
            <person name="Mihalev A."/>
            <person name="Mihova T."/>
            <person name="Mikkelsen T."/>
            <person name="Mlenga V."/>
            <person name="Moru K."/>
            <person name="Mozes J."/>
            <person name="Mulrain L."/>
            <person name="Munson G."/>
            <person name="Naylor J."/>
            <person name="Newes C."/>
            <person name="Nguyen C."/>
            <person name="Nguyen N."/>
            <person name="Nguyen T."/>
            <person name="Nicol R."/>
            <person name="Nielsen C."/>
            <person name="Nizzari M."/>
            <person name="Norbu C."/>
            <person name="Norbu N."/>
            <person name="O'donnell P."/>
            <person name="Okoawo O."/>
            <person name="O'leary S."/>
            <person name="Omotosho B."/>
            <person name="O'neill K."/>
            <person name="Osman S."/>
            <person name="Parker S."/>
            <person name="Perrin D."/>
            <person name="Phunkhang P."/>
            <person name="Piqani B."/>
            <person name="Purcell S."/>
            <person name="Rachupka T."/>
            <person name="Ramasamy U."/>
            <person name="Rameau R."/>
            <person name="Ray V."/>
            <person name="Raymond C."/>
            <person name="Retta R."/>
            <person name="Richardson S."/>
            <person name="Rise C."/>
            <person name="Rodriguez J."/>
            <person name="Rogers J."/>
            <person name="Rogov P."/>
            <person name="Rutman M."/>
            <person name="Schupbach R."/>
            <person name="Seaman C."/>
            <person name="Settipalli S."/>
            <person name="Sharpe T."/>
            <person name="Sheridan J."/>
            <person name="Sherpa N."/>
            <person name="Shi J."/>
            <person name="Smirnov S."/>
            <person name="Smith C."/>
            <person name="Sougnez C."/>
            <person name="Spencer B."/>
            <person name="Stalker J."/>
            <person name="Stange-thomann N."/>
            <person name="Stavropoulos S."/>
            <person name="Stetson K."/>
            <person name="Stone C."/>
            <person name="Stone S."/>
            <person name="Stubbs M."/>
            <person name="Talamas J."/>
            <person name="Tchuinga P."/>
            <person name="Tenzing P."/>
            <person name="Tesfaye S."/>
            <person name="Theodore J."/>
            <person name="Thoulutsang Y."/>
            <person name="Topham K."/>
            <person name="Towey S."/>
            <person name="Tsamla T."/>
            <person name="Tsomo N."/>
            <person name="Vallee D."/>
            <person name="Vassiliev H."/>
            <person name="Venkataraman V."/>
            <person name="Vinson J."/>
            <person name="Vo A."/>
            <person name="Wade C."/>
            <person name="Wang S."/>
            <person name="Wangchuk T."/>
            <person name="Wangdi T."/>
            <person name="Whittaker C."/>
            <person name="Wilkinson J."/>
            <person name="Wu Y."/>
            <person name="Wyman D."/>
            <person name="Yadav S."/>
            <person name="Yang S."/>
            <person name="Yang X."/>
            <person name="Yeager S."/>
            <person name="Yee E."/>
            <person name="Young G."/>
            <person name="Zainoun J."/>
            <person name="Zembeck L."/>
            <person name="Zimmer A."/>
            <person name="Zody M."/>
            <person name="Lander E."/>
        </authorList>
    </citation>
    <scope>NUCLEOTIDE SEQUENCE [LARGE SCALE GENOMIC DNA]</scope>
</reference>
<proteinExistence type="predicted"/>
<protein>
    <recommendedName>
        <fullName evidence="5">Coiled-coil domain-containing protein 102A</fullName>
    </recommendedName>
</protein>
<feature type="compositionally biased region" description="Polar residues" evidence="2">
    <location>
        <begin position="47"/>
        <end position="67"/>
    </location>
</feature>
<reference evidence="3" key="2">
    <citation type="submission" date="2025-08" db="UniProtKB">
        <authorList>
            <consortium name="Ensembl"/>
        </authorList>
    </citation>
    <scope>IDENTIFICATION</scope>
</reference>